<organism evidence="2 3">
    <name type="scientific">Setomelanomma holmii</name>
    <dbReference type="NCBI Taxonomy" id="210430"/>
    <lineage>
        <taxon>Eukaryota</taxon>
        <taxon>Fungi</taxon>
        <taxon>Dikarya</taxon>
        <taxon>Ascomycota</taxon>
        <taxon>Pezizomycotina</taxon>
        <taxon>Dothideomycetes</taxon>
        <taxon>Pleosporomycetidae</taxon>
        <taxon>Pleosporales</taxon>
        <taxon>Pleosporineae</taxon>
        <taxon>Phaeosphaeriaceae</taxon>
        <taxon>Setomelanomma</taxon>
    </lineage>
</organism>
<dbReference type="OrthoDB" id="3800892at2759"/>
<feature type="region of interest" description="Disordered" evidence="1">
    <location>
        <begin position="90"/>
        <end position="148"/>
    </location>
</feature>
<comment type="caution">
    <text evidence="2">The sequence shown here is derived from an EMBL/GenBank/DDBJ whole genome shotgun (WGS) entry which is preliminary data.</text>
</comment>
<dbReference type="EMBL" id="ML978174">
    <property type="protein sequence ID" value="KAF2032250.1"/>
    <property type="molecule type" value="Genomic_DNA"/>
</dbReference>
<feature type="region of interest" description="Disordered" evidence="1">
    <location>
        <begin position="163"/>
        <end position="193"/>
    </location>
</feature>
<gene>
    <name evidence="2" type="ORF">EK21DRAFT_42375</name>
</gene>
<feature type="non-terminal residue" evidence="2">
    <location>
        <position position="1"/>
    </location>
</feature>
<evidence type="ECO:0000256" key="1">
    <source>
        <dbReference type="SAM" id="MobiDB-lite"/>
    </source>
</evidence>
<reference evidence="2" key="1">
    <citation type="journal article" date="2020" name="Stud. Mycol.">
        <title>101 Dothideomycetes genomes: a test case for predicting lifestyles and emergence of pathogens.</title>
        <authorList>
            <person name="Haridas S."/>
            <person name="Albert R."/>
            <person name="Binder M."/>
            <person name="Bloem J."/>
            <person name="Labutti K."/>
            <person name="Salamov A."/>
            <person name="Andreopoulos B."/>
            <person name="Baker S."/>
            <person name="Barry K."/>
            <person name="Bills G."/>
            <person name="Bluhm B."/>
            <person name="Cannon C."/>
            <person name="Castanera R."/>
            <person name="Culley D."/>
            <person name="Daum C."/>
            <person name="Ezra D."/>
            <person name="Gonzalez J."/>
            <person name="Henrissat B."/>
            <person name="Kuo A."/>
            <person name="Liang C."/>
            <person name="Lipzen A."/>
            <person name="Lutzoni F."/>
            <person name="Magnuson J."/>
            <person name="Mondo S."/>
            <person name="Nolan M."/>
            <person name="Ohm R."/>
            <person name="Pangilinan J."/>
            <person name="Park H.-J."/>
            <person name="Ramirez L."/>
            <person name="Alfaro M."/>
            <person name="Sun H."/>
            <person name="Tritt A."/>
            <person name="Yoshinaga Y."/>
            <person name="Zwiers L.-H."/>
            <person name="Turgeon B."/>
            <person name="Goodwin S."/>
            <person name="Spatafora J."/>
            <person name="Crous P."/>
            <person name="Grigoriev I."/>
        </authorList>
    </citation>
    <scope>NUCLEOTIDE SEQUENCE</scope>
    <source>
        <strain evidence="2">CBS 110217</strain>
    </source>
</reference>
<dbReference type="Proteomes" id="UP000799777">
    <property type="component" value="Unassembled WGS sequence"/>
</dbReference>
<proteinExistence type="predicted"/>
<feature type="compositionally biased region" description="Polar residues" evidence="1">
    <location>
        <begin position="132"/>
        <end position="143"/>
    </location>
</feature>
<evidence type="ECO:0000313" key="2">
    <source>
        <dbReference type="EMBL" id="KAF2032250.1"/>
    </source>
</evidence>
<dbReference type="AlphaFoldDB" id="A0A9P4LPJ0"/>
<accession>A0A9P4LPJ0</accession>
<name>A0A9P4LPJ0_9PLEO</name>
<feature type="non-terminal residue" evidence="2">
    <location>
        <position position="233"/>
    </location>
</feature>
<protein>
    <submittedName>
        <fullName evidence="2">Uncharacterized protein</fullName>
    </submittedName>
</protein>
<sequence>EQVQCKSCAKILATISSAGLIPSPPDAEAKGCDMCQQFRPLYDAMVAADEEYASFSGRRDTYGPKQNALANFRRTHMEFNNWLMCVEATGEEPGESLSEPPQDAETGSITQSEEPRGTKRAHSPTIGKESRMTSPNSRLSTGSLPERKHLKFSEAVEFRDEYRPSNQYSRTDEAYQKGRHAPPEGSMYIDTSGSGKTFLKFLGMKKVGKAWVDVWKDDDDEDENEQEPLATKG</sequence>
<keyword evidence="3" id="KW-1185">Reference proteome</keyword>
<evidence type="ECO:0000313" key="3">
    <source>
        <dbReference type="Proteomes" id="UP000799777"/>
    </source>
</evidence>